<comment type="function">
    <text evidence="5">Mechanosensitive channel that participates in the regulation of osmotic pressure changes within the cell, opening in response to stretch forces in the membrane lipid bilayer, without the need for other proteins. Contributes to normal resistance to hypoosmotic shock. Forms an ion channel of 1.0 nanosiemens conductance with a slight preference for anions.</text>
</comment>
<dbReference type="PANTHER" id="PTHR30221">
    <property type="entry name" value="SMALL-CONDUCTANCE MECHANOSENSITIVE CHANNEL"/>
    <property type="match status" value="1"/>
</dbReference>
<keyword evidence="5" id="KW-1003">Cell membrane</keyword>
<sequence>MYTQILATTGIIIGYFVVSHLIRRLMLSLASAKKVPLQRVAYISKYFNGLSLFAAVVMVSLIWSIDYGNLMLFASSIFAIVGVALFAQWSILSNVTSSVIIFFTFPARIGHRIRILDDEETLIGEIVEITLFQVLLRGDNGETISYPNNLLLQKPVIIVNDRVTLPQAEGDG</sequence>
<feature type="domain" description="Mechanosensitive ion channel MscS" evidence="6">
    <location>
        <begin position="91"/>
        <end position="156"/>
    </location>
</feature>
<proteinExistence type="inferred from homology"/>
<dbReference type="Pfam" id="PF00924">
    <property type="entry name" value="MS_channel_2nd"/>
    <property type="match status" value="1"/>
</dbReference>
<comment type="similarity">
    <text evidence="5">Belongs to the MscS (TC 1.A.23) family.</text>
</comment>
<evidence type="ECO:0000256" key="4">
    <source>
        <dbReference type="ARBA" id="ARBA00023136"/>
    </source>
</evidence>
<dbReference type="Proteomes" id="UP001596422">
    <property type="component" value="Unassembled WGS sequence"/>
</dbReference>
<comment type="subunit">
    <text evidence="5">Homoheptamer.</text>
</comment>
<evidence type="ECO:0000256" key="3">
    <source>
        <dbReference type="ARBA" id="ARBA00022989"/>
    </source>
</evidence>
<dbReference type="SUPFAM" id="SSF50182">
    <property type="entry name" value="Sm-like ribonucleoproteins"/>
    <property type="match status" value="1"/>
</dbReference>
<protein>
    <recommendedName>
        <fullName evidence="5">Small-conductance mechanosensitive channel</fullName>
    </recommendedName>
</protein>
<dbReference type="InterPro" id="IPR010920">
    <property type="entry name" value="LSM_dom_sf"/>
</dbReference>
<evidence type="ECO:0000313" key="7">
    <source>
        <dbReference type="EMBL" id="MFC6672808.1"/>
    </source>
</evidence>
<organism evidence="7 8">
    <name type="scientific">Marinobacterium aestuariivivens</name>
    <dbReference type="NCBI Taxonomy" id="1698799"/>
    <lineage>
        <taxon>Bacteria</taxon>
        <taxon>Pseudomonadati</taxon>
        <taxon>Pseudomonadota</taxon>
        <taxon>Gammaproteobacteria</taxon>
        <taxon>Oceanospirillales</taxon>
        <taxon>Oceanospirillaceae</taxon>
        <taxon>Marinobacterium</taxon>
    </lineage>
</organism>
<accession>A0ABW2A5N6</accession>
<dbReference type="PANTHER" id="PTHR30221:SF8">
    <property type="entry name" value="SMALL-CONDUCTANCE MECHANOSENSITIVE CHANNEL"/>
    <property type="match status" value="1"/>
</dbReference>
<dbReference type="InterPro" id="IPR045275">
    <property type="entry name" value="MscS_archaea/bacteria_type"/>
</dbReference>
<comment type="caution">
    <text evidence="7">The sequence shown here is derived from an EMBL/GenBank/DDBJ whole genome shotgun (WGS) entry which is preliminary data.</text>
</comment>
<comment type="subcellular location">
    <subcellularLocation>
        <location evidence="5">Cell inner membrane</location>
        <topology evidence="5">Multi-pass membrane protein</topology>
    </subcellularLocation>
    <subcellularLocation>
        <location evidence="1">Membrane</location>
    </subcellularLocation>
</comment>
<evidence type="ECO:0000259" key="6">
    <source>
        <dbReference type="Pfam" id="PF00924"/>
    </source>
</evidence>
<dbReference type="InterPro" id="IPR023408">
    <property type="entry name" value="MscS_beta-dom_sf"/>
</dbReference>
<keyword evidence="4 5" id="KW-0472">Membrane</keyword>
<name>A0ABW2A5N6_9GAMM</name>
<keyword evidence="5" id="KW-0997">Cell inner membrane</keyword>
<keyword evidence="8" id="KW-1185">Reference proteome</keyword>
<evidence type="ECO:0000256" key="1">
    <source>
        <dbReference type="ARBA" id="ARBA00004370"/>
    </source>
</evidence>
<dbReference type="RefSeq" id="WP_379911227.1">
    <property type="nucleotide sequence ID" value="NZ_JBHSWE010000001.1"/>
</dbReference>
<dbReference type="InterPro" id="IPR006685">
    <property type="entry name" value="MscS_channel_2nd"/>
</dbReference>
<keyword evidence="5" id="KW-0407">Ion channel</keyword>
<gene>
    <name evidence="7" type="ORF">ACFQDL_24060</name>
</gene>
<evidence type="ECO:0000256" key="2">
    <source>
        <dbReference type="ARBA" id="ARBA00022692"/>
    </source>
</evidence>
<keyword evidence="2 5" id="KW-0812">Transmembrane</keyword>
<comment type="caution">
    <text evidence="5">Lacks conserved residue(s) required for the propagation of feature annotation.</text>
</comment>
<feature type="transmembrane region" description="Helical" evidence="5">
    <location>
        <begin position="77"/>
        <end position="105"/>
    </location>
</feature>
<dbReference type="EMBL" id="JBHSWE010000001">
    <property type="protein sequence ID" value="MFC6672808.1"/>
    <property type="molecule type" value="Genomic_DNA"/>
</dbReference>
<keyword evidence="5" id="KW-0813">Transport</keyword>
<feature type="transmembrane region" description="Helical" evidence="5">
    <location>
        <begin position="6"/>
        <end position="25"/>
    </location>
</feature>
<evidence type="ECO:0000256" key="5">
    <source>
        <dbReference type="RuleBase" id="RU369025"/>
    </source>
</evidence>
<dbReference type="Gene3D" id="2.30.30.60">
    <property type="match status" value="1"/>
</dbReference>
<keyword evidence="5" id="KW-0406">Ion transport</keyword>
<evidence type="ECO:0000313" key="8">
    <source>
        <dbReference type="Proteomes" id="UP001596422"/>
    </source>
</evidence>
<feature type="transmembrane region" description="Helical" evidence="5">
    <location>
        <begin position="46"/>
        <end position="65"/>
    </location>
</feature>
<keyword evidence="3 5" id="KW-1133">Transmembrane helix</keyword>
<reference evidence="8" key="1">
    <citation type="journal article" date="2019" name="Int. J. Syst. Evol. Microbiol.">
        <title>The Global Catalogue of Microorganisms (GCM) 10K type strain sequencing project: providing services to taxonomists for standard genome sequencing and annotation.</title>
        <authorList>
            <consortium name="The Broad Institute Genomics Platform"/>
            <consortium name="The Broad Institute Genome Sequencing Center for Infectious Disease"/>
            <person name="Wu L."/>
            <person name="Ma J."/>
        </authorList>
    </citation>
    <scope>NUCLEOTIDE SEQUENCE [LARGE SCALE GENOMIC DNA]</scope>
    <source>
        <strain evidence="8">NBRC 111756</strain>
    </source>
</reference>